<dbReference type="STRING" id="27835.A0A0N4YI24"/>
<keyword evidence="2" id="KW-0472">Membrane</keyword>
<gene>
    <name evidence="3" type="ORF">NBR_LOCUS16540</name>
</gene>
<dbReference type="OMA" id="STMLIYP"/>
<feature type="compositionally biased region" description="Basic and acidic residues" evidence="1">
    <location>
        <begin position="686"/>
        <end position="702"/>
    </location>
</feature>
<feature type="transmembrane region" description="Helical" evidence="2">
    <location>
        <begin position="41"/>
        <end position="62"/>
    </location>
</feature>
<feature type="region of interest" description="Disordered" evidence="1">
    <location>
        <begin position="468"/>
        <end position="494"/>
    </location>
</feature>
<accession>A0A0N4YI24</accession>
<reference evidence="5" key="1">
    <citation type="submission" date="2017-02" db="UniProtKB">
        <authorList>
            <consortium name="WormBaseParasite"/>
        </authorList>
    </citation>
    <scope>IDENTIFICATION</scope>
</reference>
<organism evidence="5">
    <name type="scientific">Nippostrongylus brasiliensis</name>
    <name type="common">Rat hookworm</name>
    <dbReference type="NCBI Taxonomy" id="27835"/>
    <lineage>
        <taxon>Eukaryota</taxon>
        <taxon>Metazoa</taxon>
        <taxon>Ecdysozoa</taxon>
        <taxon>Nematoda</taxon>
        <taxon>Chromadorea</taxon>
        <taxon>Rhabditida</taxon>
        <taxon>Rhabditina</taxon>
        <taxon>Rhabditomorpha</taxon>
        <taxon>Strongyloidea</taxon>
        <taxon>Heligmosomidae</taxon>
        <taxon>Nippostrongylus</taxon>
    </lineage>
</organism>
<dbReference type="Proteomes" id="UP000271162">
    <property type="component" value="Unassembled WGS sequence"/>
</dbReference>
<dbReference type="AlphaFoldDB" id="A0A0N4YI24"/>
<keyword evidence="4" id="KW-1185">Reference proteome</keyword>
<evidence type="ECO:0000313" key="5">
    <source>
        <dbReference type="WBParaSite" id="NBR_0001653901-mRNA-1"/>
    </source>
</evidence>
<evidence type="ECO:0000313" key="3">
    <source>
        <dbReference type="EMBL" id="VDL80135.1"/>
    </source>
</evidence>
<feature type="compositionally biased region" description="Low complexity" evidence="1">
    <location>
        <begin position="442"/>
        <end position="452"/>
    </location>
</feature>
<protein>
    <submittedName>
        <fullName evidence="3 5">Uncharacterized protein</fullName>
    </submittedName>
</protein>
<feature type="region of interest" description="Disordered" evidence="1">
    <location>
        <begin position="140"/>
        <end position="166"/>
    </location>
</feature>
<dbReference type="EMBL" id="UYSL01022250">
    <property type="protein sequence ID" value="VDL80135.1"/>
    <property type="molecule type" value="Genomic_DNA"/>
</dbReference>
<keyword evidence="2" id="KW-0812">Transmembrane</keyword>
<dbReference type="WBParaSite" id="NBR_0001653901-mRNA-1">
    <property type="protein sequence ID" value="NBR_0001653901-mRNA-1"/>
    <property type="gene ID" value="NBR_0001653901"/>
</dbReference>
<feature type="region of interest" description="Disordered" evidence="1">
    <location>
        <begin position="679"/>
        <end position="702"/>
    </location>
</feature>
<sequence length="702" mass="77517">MLSRELYEIESTNALQLKIIAQLLAKLIKARQRPFYTLTRVLRCLPVFFFIVFWPFVARIIYKYIARVGVEAYPLPLSVSQPLANWVFFGNVVTYSSRIDQLTSSALSDLKSDSDGDEASQSTIKYSSVSTIYAVEKMKSSSSQKKRKSDVNLENPSTLPPKKERPWYAEEVSGGGTLYKEKDRRKSIIGLGKGLLKKMRSSSALKERNSRDATMASASASTSAMPVFKQPALSVVLDPMPDDRSVRSENLSVLSNDSSSLPAPFHRNKELAKLLDNTTIMSNSSQSCGEGISFTTESCSSEEDVSHLGSAASLCTPAREFGRGKSHRGSARSMPPESDLIRGLCNSAIRRTLSSASDSLASPQRFTRARSIRLREKLLLSASMAELPEEESLVWSTLRSKSRIFSSKKRGESVTTPHSMSVIEPQPAERDSTPSGTKSLRRASASSSSIQKKVSSVLRKGLGLRGSNNNLAADPVPRTPASIIKRSSTNSKDRCRSSATFSRRCSDVSSVLQMQVRTDQKKKDAEEAQMFTEKVILANEPVLDILYRDGYDGIVVDVTATGLPVSTIAKEVLVGATGVELHKNGMFNPYKNGILKTTPDKPDVIYIVSEKDEPTDKRARQFLLASFKAFTWTPKAKTYDGIITLTGVSKQNCEQMQRLYEDLLNTEIRPRIAAYEELPTSPSQLIRKESTKSAQEKLTSDV</sequence>
<evidence type="ECO:0000256" key="2">
    <source>
        <dbReference type="SAM" id="Phobius"/>
    </source>
</evidence>
<keyword evidence="2" id="KW-1133">Transmembrane helix</keyword>
<proteinExistence type="predicted"/>
<reference evidence="3 4" key="2">
    <citation type="submission" date="2018-11" db="EMBL/GenBank/DDBJ databases">
        <authorList>
            <consortium name="Pathogen Informatics"/>
        </authorList>
    </citation>
    <scope>NUCLEOTIDE SEQUENCE [LARGE SCALE GENOMIC DNA]</scope>
</reference>
<evidence type="ECO:0000256" key="1">
    <source>
        <dbReference type="SAM" id="MobiDB-lite"/>
    </source>
</evidence>
<feature type="region of interest" description="Disordered" evidence="1">
    <location>
        <begin position="406"/>
        <end position="452"/>
    </location>
</feature>
<name>A0A0N4YI24_NIPBR</name>
<evidence type="ECO:0000313" key="4">
    <source>
        <dbReference type="Proteomes" id="UP000271162"/>
    </source>
</evidence>